<gene>
    <name evidence="4" type="ORF">J2W40_001164</name>
</gene>
<dbReference type="InterPro" id="IPR036188">
    <property type="entry name" value="FAD/NAD-bd_sf"/>
</dbReference>
<dbReference type="SUPFAM" id="SSF51905">
    <property type="entry name" value="FAD/NAD(P)-binding domain"/>
    <property type="match status" value="1"/>
</dbReference>
<dbReference type="Gene3D" id="3.50.50.60">
    <property type="entry name" value="FAD/NAD(P)-binding domain"/>
    <property type="match status" value="1"/>
</dbReference>
<evidence type="ECO:0000256" key="2">
    <source>
        <dbReference type="ARBA" id="ARBA00023033"/>
    </source>
</evidence>
<dbReference type="PANTHER" id="PTHR13789:SF309">
    <property type="entry name" value="PUTATIVE (AFU_ORTHOLOGUE AFUA_6G14510)-RELATED"/>
    <property type="match status" value="1"/>
</dbReference>
<sequence>MMTEISADLGRVLVIGAGISGLTAAAAFGQRGWRVDVIERKPVIDDGGGVGLTLVGNAMRALDDIGVAERCVEAGVPADCINMMRADGALLVENPLPRLGGPQWPGGTGIRRATFHSILLDAAIPVTNSLRCGLTASEWFEEEDGIRVTFSDGSHALYDLVIGADGLNSSTRAVLLPDVKAASSGQACWRVAVPRPEGLDCTHLYLGGKHGVAGVCPVSEDLAYMYIVQAHDGERQNPERLHLIFAEEAEGYGGFIAQLLPQVTDPARVSFSPLPALIAPKPWGRGRIILIGDAAHANPPVLAQGAAMGIEDAVVLAQEASATPTDIPAVLLRFMERRFDRAKHVVEASLRLARAEVEHRTDLDVPAIMRETAVKLSHPI</sequence>
<comment type="caution">
    <text evidence="4">The sequence shown here is derived from an EMBL/GenBank/DDBJ whole genome shotgun (WGS) entry which is preliminary data.</text>
</comment>
<dbReference type="PANTHER" id="PTHR13789">
    <property type="entry name" value="MONOOXYGENASE"/>
    <property type="match status" value="1"/>
</dbReference>
<accession>A0ABU1WZV1</accession>
<dbReference type="Pfam" id="PF01494">
    <property type="entry name" value="FAD_binding_3"/>
    <property type="match status" value="1"/>
</dbReference>
<keyword evidence="2" id="KW-0503">Monooxygenase</keyword>
<reference evidence="4 5" key="1">
    <citation type="submission" date="2023-07" db="EMBL/GenBank/DDBJ databases">
        <title>Sorghum-associated microbial communities from plants grown in Nebraska, USA.</title>
        <authorList>
            <person name="Schachtman D."/>
        </authorList>
    </citation>
    <scope>NUCLEOTIDE SEQUENCE [LARGE SCALE GENOMIC DNA]</scope>
    <source>
        <strain evidence="4 5">4256</strain>
    </source>
</reference>
<dbReference type="EMBL" id="JAVDWV010000004">
    <property type="protein sequence ID" value="MDR7154352.1"/>
    <property type="molecule type" value="Genomic_DNA"/>
</dbReference>
<dbReference type="InterPro" id="IPR002938">
    <property type="entry name" value="FAD-bd"/>
</dbReference>
<evidence type="ECO:0000313" key="5">
    <source>
        <dbReference type="Proteomes" id="UP001267638"/>
    </source>
</evidence>
<organism evidence="4 5">
    <name type="scientific">Sphingobium xenophagum</name>
    <dbReference type="NCBI Taxonomy" id="121428"/>
    <lineage>
        <taxon>Bacteria</taxon>
        <taxon>Pseudomonadati</taxon>
        <taxon>Pseudomonadota</taxon>
        <taxon>Alphaproteobacteria</taxon>
        <taxon>Sphingomonadales</taxon>
        <taxon>Sphingomonadaceae</taxon>
        <taxon>Sphingobium</taxon>
    </lineage>
</organism>
<dbReference type="PRINTS" id="PR00420">
    <property type="entry name" value="RNGMNOXGNASE"/>
</dbReference>
<evidence type="ECO:0000313" key="4">
    <source>
        <dbReference type="EMBL" id="MDR7154352.1"/>
    </source>
</evidence>
<dbReference type="Proteomes" id="UP001267638">
    <property type="component" value="Unassembled WGS sequence"/>
</dbReference>
<evidence type="ECO:0000259" key="3">
    <source>
        <dbReference type="Pfam" id="PF01494"/>
    </source>
</evidence>
<name>A0ABU1WZV1_SPHXE</name>
<dbReference type="InterPro" id="IPR050493">
    <property type="entry name" value="FAD-dep_Monooxygenase_BioMet"/>
</dbReference>
<evidence type="ECO:0000256" key="1">
    <source>
        <dbReference type="ARBA" id="ARBA00023002"/>
    </source>
</evidence>
<protein>
    <submittedName>
        <fullName evidence="4">2-polyprenyl-6-methoxyphenol hydroxylase-like FAD-dependent oxidoreductase</fullName>
    </submittedName>
</protein>
<dbReference type="RefSeq" id="WP_310222575.1">
    <property type="nucleotide sequence ID" value="NZ_JAVDWV010000004.1"/>
</dbReference>
<keyword evidence="5" id="KW-1185">Reference proteome</keyword>
<keyword evidence="1" id="KW-0560">Oxidoreductase</keyword>
<feature type="domain" description="FAD-binding" evidence="3">
    <location>
        <begin position="12"/>
        <end position="348"/>
    </location>
</feature>
<proteinExistence type="predicted"/>